<keyword evidence="2" id="KW-0378">Hydrolase</keyword>
<dbReference type="Gene3D" id="3.40.50.1820">
    <property type="entry name" value="alpha/beta hydrolase"/>
    <property type="match status" value="1"/>
</dbReference>
<reference evidence="3" key="1">
    <citation type="journal article" date="2019" name="Int. J. Syst. Evol. Microbiol.">
        <title>The Global Catalogue of Microorganisms (GCM) 10K type strain sequencing project: providing services to taxonomists for standard genome sequencing and annotation.</title>
        <authorList>
            <consortium name="The Broad Institute Genomics Platform"/>
            <consortium name="The Broad Institute Genome Sequencing Center for Infectious Disease"/>
            <person name="Wu L."/>
            <person name="Ma J."/>
        </authorList>
    </citation>
    <scope>NUCLEOTIDE SEQUENCE [LARGE SCALE GENOMIC DNA]</scope>
    <source>
        <strain evidence="3">JCM 17666</strain>
    </source>
</reference>
<proteinExistence type="predicted"/>
<evidence type="ECO:0000313" key="2">
    <source>
        <dbReference type="EMBL" id="GAA4333332.1"/>
    </source>
</evidence>
<evidence type="ECO:0000313" key="3">
    <source>
        <dbReference type="Proteomes" id="UP001501671"/>
    </source>
</evidence>
<accession>A0ABP8H2W9</accession>
<dbReference type="PANTHER" id="PTHR43798">
    <property type="entry name" value="MONOACYLGLYCEROL LIPASE"/>
    <property type="match status" value="1"/>
</dbReference>
<organism evidence="2 3">
    <name type="scientific">Pigmentiphaga soli</name>
    <dbReference type="NCBI Taxonomy" id="1007095"/>
    <lineage>
        <taxon>Bacteria</taxon>
        <taxon>Pseudomonadati</taxon>
        <taxon>Pseudomonadota</taxon>
        <taxon>Betaproteobacteria</taxon>
        <taxon>Burkholderiales</taxon>
        <taxon>Alcaligenaceae</taxon>
        <taxon>Pigmentiphaga</taxon>
    </lineage>
</organism>
<dbReference type="Proteomes" id="UP001501671">
    <property type="component" value="Unassembled WGS sequence"/>
</dbReference>
<dbReference type="InterPro" id="IPR029058">
    <property type="entry name" value="AB_hydrolase_fold"/>
</dbReference>
<dbReference type="Pfam" id="PF12697">
    <property type="entry name" value="Abhydrolase_6"/>
    <property type="match status" value="1"/>
</dbReference>
<dbReference type="EMBL" id="BAABFO010000010">
    <property type="protein sequence ID" value="GAA4333332.1"/>
    <property type="molecule type" value="Genomic_DNA"/>
</dbReference>
<protein>
    <submittedName>
        <fullName evidence="2">Alpha/beta hydrolase</fullName>
    </submittedName>
</protein>
<dbReference type="SUPFAM" id="SSF53474">
    <property type="entry name" value="alpha/beta-Hydrolases"/>
    <property type="match status" value="1"/>
</dbReference>
<dbReference type="PANTHER" id="PTHR43798:SF29">
    <property type="entry name" value="AB HYDROLASE-1 DOMAIN-CONTAINING PROTEIN"/>
    <property type="match status" value="1"/>
</dbReference>
<dbReference type="GO" id="GO:0016787">
    <property type="term" value="F:hydrolase activity"/>
    <property type="evidence" value="ECO:0007669"/>
    <property type="project" value="UniProtKB-KW"/>
</dbReference>
<name>A0ABP8H2W9_9BURK</name>
<dbReference type="InterPro" id="IPR050266">
    <property type="entry name" value="AB_hydrolase_sf"/>
</dbReference>
<keyword evidence="3" id="KW-1185">Reference proteome</keyword>
<dbReference type="RefSeq" id="WP_345249759.1">
    <property type="nucleotide sequence ID" value="NZ_BAABFO010000010.1"/>
</dbReference>
<gene>
    <name evidence="2" type="ORF">GCM10023144_24490</name>
</gene>
<dbReference type="InterPro" id="IPR000073">
    <property type="entry name" value="AB_hydrolase_1"/>
</dbReference>
<comment type="caution">
    <text evidence="2">The sequence shown here is derived from an EMBL/GenBank/DDBJ whole genome shotgun (WGS) entry which is preliminary data.</text>
</comment>
<feature type="domain" description="AB hydrolase-1" evidence="1">
    <location>
        <begin position="44"/>
        <end position="226"/>
    </location>
</feature>
<dbReference type="PRINTS" id="PR00111">
    <property type="entry name" value="ABHYDROLASE"/>
</dbReference>
<sequence length="233" mass="25888">MTDRQAVVMLPGHLCTGALWRAQCENLADVADCLPLELDTGSSMAEIARSVLDRAPPRFALTGLSMGGHVAMEVMRQAPERVERLALIDTRAGVDSPERLAVRQRDEELVERDGLAALIRLCPDRWMSPAHAQDPRLRGLVESMAAQVGPKVWRQQLDALLSRIDSRPSLRAIRCPTLIMCGREDVANPLWMHEEMAALIPGARLEVIEDCGHLSPIEQPAVVSAALRRWLRW</sequence>
<evidence type="ECO:0000259" key="1">
    <source>
        <dbReference type="Pfam" id="PF12697"/>
    </source>
</evidence>